<gene>
    <name evidence="1" type="ORF">LEP1GSC079_3886</name>
</gene>
<organism evidence="1 2">
    <name type="scientific">Leptospira interrogans str. FPW1039</name>
    <dbReference type="NCBI Taxonomy" id="1193040"/>
    <lineage>
        <taxon>Bacteria</taxon>
        <taxon>Pseudomonadati</taxon>
        <taxon>Spirochaetota</taxon>
        <taxon>Spirochaetia</taxon>
        <taxon>Leptospirales</taxon>
        <taxon>Leptospiraceae</taxon>
        <taxon>Leptospira</taxon>
    </lineage>
</organism>
<dbReference type="EMBL" id="AKWR02000163">
    <property type="protein sequence ID" value="EMJ35672.1"/>
    <property type="molecule type" value="Genomic_DNA"/>
</dbReference>
<dbReference type="Proteomes" id="UP000012164">
    <property type="component" value="Unassembled WGS sequence"/>
</dbReference>
<reference evidence="1 2" key="1">
    <citation type="submission" date="2013-01" db="EMBL/GenBank/DDBJ databases">
        <authorList>
            <person name="Harkins D.M."/>
            <person name="Durkin A.S."/>
            <person name="Brinkac L.M."/>
            <person name="Haft D.H."/>
            <person name="Selengut J.D."/>
            <person name="Sanka R."/>
            <person name="DePew J."/>
            <person name="Purushe J."/>
            <person name="Peacock S.J."/>
            <person name="Thaipadungpanit J."/>
            <person name="Wuthiekanun V.W."/>
            <person name="Day N.P."/>
            <person name="Vinetz J.M."/>
            <person name="Sutton G.G."/>
            <person name="Nierman W.C."/>
            <person name="Fouts D.E."/>
        </authorList>
    </citation>
    <scope>NUCLEOTIDE SEQUENCE [LARGE SCALE GENOMIC DNA]</scope>
    <source>
        <strain evidence="1 2">FPW1039</strain>
    </source>
</reference>
<evidence type="ECO:0000313" key="2">
    <source>
        <dbReference type="Proteomes" id="UP000012164"/>
    </source>
</evidence>
<name>A0A0F6IC97_LEPIR</name>
<protein>
    <submittedName>
        <fullName evidence="1">Uncharacterized protein</fullName>
    </submittedName>
</protein>
<accession>A0A0F6IC97</accession>
<sequence length="49" mass="5895">MGNFTKIQNSQKIIFNLKSLAFFMRSYILNFEIKLRIVLFSCNSKEDRF</sequence>
<dbReference type="AlphaFoldDB" id="A0A0F6IC97"/>
<proteinExistence type="predicted"/>
<comment type="caution">
    <text evidence="1">The sequence shown here is derived from an EMBL/GenBank/DDBJ whole genome shotgun (WGS) entry which is preliminary data.</text>
</comment>
<evidence type="ECO:0000313" key="1">
    <source>
        <dbReference type="EMBL" id="EMJ35672.1"/>
    </source>
</evidence>